<keyword evidence="2" id="KW-1133">Transmembrane helix</keyword>
<protein>
    <recommendedName>
        <fullName evidence="3">DUF7707 domain-containing protein</fullName>
    </recommendedName>
</protein>
<sequence length="439" mass="48023">MDKKYESLEEKTYDHRHTGVTADDLSQAMCHFIGPIRELLVIEDECTDALEEAYNLVFPLKYCSYDEEGTSEGDRDSDEPADELLVELIAKRVVAEHVWDWVDNLKDLDNEAKHCAKYGIEPWFPETRKAFEGSDKRSRGERRGIFQRHNLSHSAASWRRDSVDLTTRNQWCLSEINTCRTVCDEQNASSSNLCDPDTLEYRCDCVSGWTPPIEYYKNSLPSLMCGRANSNCIAENVGDAVRQKNCTVTIGAFCGDMDPKPGNLSSSSSSLTSSSTTISSHSSSTPTTTPLTTSSKDSPTGSTTNGLPSPNNSAPPSNEEPVTDTGSGGLSTGAKAGIAVGVVVPVAIGVIVFFLFWHRKRQATAAAGIGNKDDEYRKPELDGDATQMSRGGWVPGDRQELEQPPPPELHGYSVPAELDTGTYGGSAVSQQHQHQDVDR</sequence>
<dbReference type="InterPro" id="IPR056124">
    <property type="entry name" value="DUF7707"/>
</dbReference>
<feature type="compositionally biased region" description="Low complexity" evidence="1">
    <location>
        <begin position="308"/>
        <end position="320"/>
    </location>
</feature>
<name>A0AAE0ID41_9PEZI</name>
<dbReference type="Pfam" id="PF24808">
    <property type="entry name" value="DUF7707"/>
    <property type="match status" value="1"/>
</dbReference>
<dbReference type="AlphaFoldDB" id="A0AAE0ID41"/>
<feature type="transmembrane region" description="Helical" evidence="2">
    <location>
        <begin position="336"/>
        <end position="357"/>
    </location>
</feature>
<organism evidence="4 5">
    <name type="scientific">Apodospora peruviana</name>
    <dbReference type="NCBI Taxonomy" id="516989"/>
    <lineage>
        <taxon>Eukaryota</taxon>
        <taxon>Fungi</taxon>
        <taxon>Dikarya</taxon>
        <taxon>Ascomycota</taxon>
        <taxon>Pezizomycotina</taxon>
        <taxon>Sordariomycetes</taxon>
        <taxon>Sordariomycetidae</taxon>
        <taxon>Sordariales</taxon>
        <taxon>Lasiosphaeriaceae</taxon>
        <taxon>Apodospora</taxon>
    </lineage>
</organism>
<dbReference type="PANTHER" id="PTHR38118:SF3">
    <property type="entry name" value="ANCHORED CELL WALL PROTEIN 11"/>
    <property type="match status" value="1"/>
</dbReference>
<comment type="caution">
    <text evidence="4">The sequence shown here is derived from an EMBL/GenBank/DDBJ whole genome shotgun (WGS) entry which is preliminary data.</text>
</comment>
<feature type="compositionally biased region" description="Basic and acidic residues" evidence="1">
    <location>
        <begin position="372"/>
        <end position="381"/>
    </location>
</feature>
<gene>
    <name evidence="4" type="ORF">B0H66DRAFT_602185</name>
</gene>
<evidence type="ECO:0000256" key="1">
    <source>
        <dbReference type="SAM" id="MobiDB-lite"/>
    </source>
</evidence>
<evidence type="ECO:0000256" key="2">
    <source>
        <dbReference type="SAM" id="Phobius"/>
    </source>
</evidence>
<reference evidence="4" key="2">
    <citation type="submission" date="2023-06" db="EMBL/GenBank/DDBJ databases">
        <authorList>
            <consortium name="Lawrence Berkeley National Laboratory"/>
            <person name="Haridas S."/>
            <person name="Hensen N."/>
            <person name="Bonometti L."/>
            <person name="Westerberg I."/>
            <person name="Brannstrom I.O."/>
            <person name="Guillou S."/>
            <person name="Cros-Aarteil S."/>
            <person name="Calhoun S."/>
            <person name="Kuo A."/>
            <person name="Mondo S."/>
            <person name="Pangilinan J."/>
            <person name="Riley R."/>
            <person name="Labutti K."/>
            <person name="Andreopoulos B."/>
            <person name="Lipzen A."/>
            <person name="Chen C."/>
            <person name="Yanf M."/>
            <person name="Daum C."/>
            <person name="Ng V."/>
            <person name="Clum A."/>
            <person name="Steindorff A."/>
            <person name="Ohm R."/>
            <person name="Martin F."/>
            <person name="Silar P."/>
            <person name="Natvig D."/>
            <person name="Lalanne C."/>
            <person name="Gautier V."/>
            <person name="Ament-Velasquez S.L."/>
            <person name="Kruys A."/>
            <person name="Hutchinson M.I."/>
            <person name="Powell A.J."/>
            <person name="Barry K."/>
            <person name="Miller A.N."/>
            <person name="Grigoriev I.V."/>
            <person name="Debuchy R."/>
            <person name="Gladieux P."/>
            <person name="Thoren M.H."/>
            <person name="Johannesson H."/>
        </authorList>
    </citation>
    <scope>NUCLEOTIDE SEQUENCE</scope>
    <source>
        <strain evidence="4">CBS 118394</strain>
    </source>
</reference>
<dbReference type="Proteomes" id="UP001283341">
    <property type="component" value="Unassembled WGS sequence"/>
</dbReference>
<keyword evidence="5" id="KW-1185">Reference proteome</keyword>
<evidence type="ECO:0000259" key="3">
    <source>
        <dbReference type="Pfam" id="PF24808"/>
    </source>
</evidence>
<feature type="compositionally biased region" description="Low complexity" evidence="1">
    <location>
        <begin position="264"/>
        <end position="300"/>
    </location>
</feature>
<feature type="domain" description="DUF7707" evidence="3">
    <location>
        <begin position="161"/>
        <end position="259"/>
    </location>
</feature>
<evidence type="ECO:0000313" key="4">
    <source>
        <dbReference type="EMBL" id="KAK3322755.1"/>
    </source>
</evidence>
<evidence type="ECO:0000313" key="5">
    <source>
        <dbReference type="Proteomes" id="UP001283341"/>
    </source>
</evidence>
<keyword evidence="2" id="KW-0812">Transmembrane</keyword>
<feature type="region of interest" description="Disordered" evidence="1">
    <location>
        <begin position="372"/>
        <end position="439"/>
    </location>
</feature>
<feature type="region of interest" description="Disordered" evidence="1">
    <location>
        <begin position="264"/>
        <end position="329"/>
    </location>
</feature>
<keyword evidence="2" id="KW-0472">Membrane</keyword>
<dbReference type="PANTHER" id="PTHR38118">
    <property type="entry name" value="ANCHORED CELL WALL PROTEIN 11-RELATED"/>
    <property type="match status" value="1"/>
</dbReference>
<proteinExistence type="predicted"/>
<reference evidence="4" key="1">
    <citation type="journal article" date="2023" name="Mol. Phylogenet. Evol.">
        <title>Genome-scale phylogeny and comparative genomics of the fungal order Sordariales.</title>
        <authorList>
            <person name="Hensen N."/>
            <person name="Bonometti L."/>
            <person name="Westerberg I."/>
            <person name="Brannstrom I.O."/>
            <person name="Guillou S."/>
            <person name="Cros-Aarteil S."/>
            <person name="Calhoun S."/>
            <person name="Haridas S."/>
            <person name="Kuo A."/>
            <person name="Mondo S."/>
            <person name="Pangilinan J."/>
            <person name="Riley R."/>
            <person name="LaButti K."/>
            <person name="Andreopoulos B."/>
            <person name="Lipzen A."/>
            <person name="Chen C."/>
            <person name="Yan M."/>
            <person name="Daum C."/>
            <person name="Ng V."/>
            <person name="Clum A."/>
            <person name="Steindorff A."/>
            <person name="Ohm R.A."/>
            <person name="Martin F."/>
            <person name="Silar P."/>
            <person name="Natvig D.O."/>
            <person name="Lalanne C."/>
            <person name="Gautier V."/>
            <person name="Ament-Velasquez S.L."/>
            <person name="Kruys A."/>
            <person name="Hutchinson M.I."/>
            <person name="Powell A.J."/>
            <person name="Barry K."/>
            <person name="Miller A.N."/>
            <person name="Grigoriev I.V."/>
            <person name="Debuchy R."/>
            <person name="Gladieux P."/>
            <person name="Hiltunen Thoren M."/>
            <person name="Johannesson H."/>
        </authorList>
    </citation>
    <scope>NUCLEOTIDE SEQUENCE</scope>
    <source>
        <strain evidence="4">CBS 118394</strain>
    </source>
</reference>
<dbReference type="EMBL" id="JAUEDM010000003">
    <property type="protein sequence ID" value="KAK3322755.1"/>
    <property type="molecule type" value="Genomic_DNA"/>
</dbReference>
<accession>A0AAE0ID41</accession>